<dbReference type="Pfam" id="PF00188">
    <property type="entry name" value="CAP"/>
    <property type="match status" value="1"/>
</dbReference>
<reference evidence="4 5" key="1">
    <citation type="submission" date="2023-10" db="EMBL/GenBank/DDBJ databases">
        <title>Holzapfeliella saturejae sp. nov. isolated from Satureja montana flowers.</title>
        <authorList>
            <person name="Alcantara C."/>
            <person name="Zuniga M."/>
            <person name="Landete J.M."/>
            <person name="Monedero V."/>
        </authorList>
    </citation>
    <scope>NUCLEOTIDE SEQUENCE [LARGE SCALE GENOMIC DNA]</scope>
    <source>
        <strain evidence="4 5">He02</strain>
    </source>
</reference>
<proteinExistence type="predicted"/>
<dbReference type="Gene3D" id="3.40.33.10">
    <property type="entry name" value="CAP"/>
    <property type="match status" value="1"/>
</dbReference>
<name>A0ABU8SF01_9LACO</name>
<evidence type="ECO:0000259" key="3">
    <source>
        <dbReference type="Pfam" id="PF00188"/>
    </source>
</evidence>
<gene>
    <name evidence="4" type="ORF">R4Y45_01810</name>
</gene>
<evidence type="ECO:0000313" key="4">
    <source>
        <dbReference type="EMBL" id="MEJ6347963.1"/>
    </source>
</evidence>
<feature type="domain" description="SCP" evidence="3">
    <location>
        <begin position="89"/>
        <end position="218"/>
    </location>
</feature>
<keyword evidence="5" id="KW-1185">Reference proteome</keyword>
<evidence type="ECO:0000313" key="5">
    <source>
        <dbReference type="Proteomes" id="UP001377804"/>
    </source>
</evidence>
<feature type="signal peptide" evidence="2">
    <location>
        <begin position="1"/>
        <end position="23"/>
    </location>
</feature>
<dbReference type="Proteomes" id="UP001377804">
    <property type="component" value="Unassembled WGS sequence"/>
</dbReference>
<dbReference type="InterPro" id="IPR035940">
    <property type="entry name" value="CAP_sf"/>
</dbReference>
<evidence type="ECO:0000256" key="2">
    <source>
        <dbReference type="SAM" id="SignalP"/>
    </source>
</evidence>
<feature type="chain" id="PRO_5045569712" evidence="2">
    <location>
        <begin position="24"/>
        <end position="499"/>
    </location>
</feature>
<dbReference type="CDD" id="cd05379">
    <property type="entry name" value="CAP_bacterial"/>
    <property type="match status" value="1"/>
</dbReference>
<accession>A0ABU8SF01</accession>
<dbReference type="RefSeq" id="WP_339968688.1">
    <property type="nucleotide sequence ID" value="NZ_JAWMWG010000001.1"/>
</dbReference>
<dbReference type="EMBL" id="JAWMWG010000001">
    <property type="protein sequence ID" value="MEJ6347963.1"/>
    <property type="molecule type" value="Genomic_DNA"/>
</dbReference>
<keyword evidence="2" id="KW-0732">Signal</keyword>
<comment type="caution">
    <text evidence="4">The sequence shown here is derived from an EMBL/GenBank/DDBJ whole genome shotgun (WGS) entry which is preliminary data.</text>
</comment>
<dbReference type="SUPFAM" id="SSF55797">
    <property type="entry name" value="PR-1-like"/>
    <property type="match status" value="1"/>
</dbReference>
<evidence type="ECO:0000256" key="1">
    <source>
        <dbReference type="SAM" id="MobiDB-lite"/>
    </source>
</evidence>
<sequence>MIHVKKKKSLLLFGALFSVTLLISTQNNQPEAATFTKAEKQQVENIQSRYNSLDKTSINSQTLYQDVPSLVEPFKAGKLPDSYISNTIAYINYYRDLFGLPAITSLPEENNDAQLTASIMAAAQATPFKNQHGLPNANKPDFISDEDWRIAQQVSNSSNLNFNIYDQSAGDVITDLVRDNYNLSGNDTGHRAWLLSTRISKTGIGAAYGNNGFRYFVQPVMYGDDIFKQPSKSTVTYPASTLFPIEMVNSRNTPWSIYLSDKAIFTTPKITIKDVDTGQIVEAQNVSNYSQDQFGNFHTILTFSPGDLPLVSTHEYYVDVEGVYSYNFKLFNQVAANQPEIKLTDDEAVKNQTPTPKPTPQTKPTTQTPKIEISPNKSREALMKKAESIRDSLAPRNNFQYLVFGRSYQDGDTVYNLGYDQWFKDFFEFSNPDIKAGLIDISSRMLDRQVYTSPYPSQRESTYHFLNVGETLPYGQTITVGQEIWYYLGPKQWVKQISQ</sequence>
<dbReference type="InterPro" id="IPR014044">
    <property type="entry name" value="CAP_dom"/>
</dbReference>
<feature type="region of interest" description="Disordered" evidence="1">
    <location>
        <begin position="345"/>
        <end position="371"/>
    </location>
</feature>
<organism evidence="4 5">
    <name type="scientific">Holzapfeliella saturejae</name>
    <dbReference type="NCBI Taxonomy" id="3082953"/>
    <lineage>
        <taxon>Bacteria</taxon>
        <taxon>Bacillati</taxon>
        <taxon>Bacillota</taxon>
        <taxon>Bacilli</taxon>
        <taxon>Lactobacillales</taxon>
        <taxon>Lactobacillaceae</taxon>
        <taxon>Holzapfeliella</taxon>
    </lineage>
</organism>
<protein>
    <submittedName>
        <fullName evidence="4">CAP domain-containing protein</fullName>
    </submittedName>
</protein>